<keyword evidence="1" id="KW-0812">Transmembrane</keyword>
<keyword evidence="1" id="KW-0472">Membrane</keyword>
<keyword evidence="1" id="KW-1133">Transmembrane helix</keyword>
<comment type="caution">
    <text evidence="2">The sequence shown here is derived from an EMBL/GenBank/DDBJ whole genome shotgun (WGS) entry which is preliminary data.</text>
</comment>
<accession>A0A9D1MRU6</accession>
<reference evidence="2" key="2">
    <citation type="journal article" date="2021" name="PeerJ">
        <title>Extensive microbial diversity within the chicken gut microbiome revealed by metagenomics and culture.</title>
        <authorList>
            <person name="Gilroy R."/>
            <person name="Ravi A."/>
            <person name="Getino M."/>
            <person name="Pursley I."/>
            <person name="Horton D.L."/>
            <person name="Alikhan N.F."/>
            <person name="Baker D."/>
            <person name="Gharbi K."/>
            <person name="Hall N."/>
            <person name="Watson M."/>
            <person name="Adriaenssens E.M."/>
            <person name="Foster-Nyarko E."/>
            <person name="Jarju S."/>
            <person name="Secka A."/>
            <person name="Antonio M."/>
            <person name="Oren A."/>
            <person name="Chaudhuri R.R."/>
            <person name="La Ragione R."/>
            <person name="Hildebrand F."/>
            <person name="Pallen M.J."/>
        </authorList>
    </citation>
    <scope>NUCLEOTIDE SEQUENCE</scope>
    <source>
        <strain evidence="2">CHK136-897</strain>
    </source>
</reference>
<dbReference type="AlphaFoldDB" id="A0A9D1MRU6"/>
<dbReference type="EMBL" id="DVNO01000005">
    <property type="protein sequence ID" value="HIU65131.1"/>
    <property type="molecule type" value="Genomic_DNA"/>
</dbReference>
<proteinExistence type="predicted"/>
<protein>
    <submittedName>
        <fullName evidence="2">Uncharacterized protein</fullName>
    </submittedName>
</protein>
<gene>
    <name evidence="2" type="ORF">IAC63_00630</name>
</gene>
<reference evidence="2" key="1">
    <citation type="submission" date="2020-10" db="EMBL/GenBank/DDBJ databases">
        <authorList>
            <person name="Gilroy R."/>
        </authorList>
    </citation>
    <scope>NUCLEOTIDE SEQUENCE</scope>
    <source>
        <strain evidence="2">CHK136-897</strain>
    </source>
</reference>
<name>A0A9D1MRU6_9PROT</name>
<evidence type="ECO:0000313" key="3">
    <source>
        <dbReference type="Proteomes" id="UP000824142"/>
    </source>
</evidence>
<feature type="transmembrane region" description="Helical" evidence="1">
    <location>
        <begin position="12"/>
        <end position="32"/>
    </location>
</feature>
<sequence>MAIQTTSFKIARYLLLALVLIVCIWMILWTMYSQAKREERQNTPTVNVVHVTQAPNSEEIQITKE</sequence>
<dbReference type="Proteomes" id="UP000824142">
    <property type="component" value="Unassembled WGS sequence"/>
</dbReference>
<evidence type="ECO:0000313" key="2">
    <source>
        <dbReference type="EMBL" id="HIU65131.1"/>
    </source>
</evidence>
<evidence type="ECO:0000256" key="1">
    <source>
        <dbReference type="SAM" id="Phobius"/>
    </source>
</evidence>
<organism evidence="2 3">
    <name type="scientific">Candidatus Enterousia avicola</name>
    <dbReference type="NCBI Taxonomy" id="2840787"/>
    <lineage>
        <taxon>Bacteria</taxon>
        <taxon>Pseudomonadati</taxon>
        <taxon>Pseudomonadota</taxon>
        <taxon>Alphaproteobacteria</taxon>
        <taxon>Candidatus Enterousia</taxon>
    </lineage>
</organism>